<proteinExistence type="predicted"/>
<dbReference type="AlphaFoldDB" id="A0A427AUQ4"/>
<comment type="caution">
    <text evidence="1">The sequence shown here is derived from an EMBL/GenBank/DDBJ whole genome shotgun (WGS) entry which is preliminary data.</text>
</comment>
<organism evidence="1 2">
    <name type="scientific">Ensete ventricosum</name>
    <name type="common">Abyssinian banana</name>
    <name type="synonym">Musa ensete</name>
    <dbReference type="NCBI Taxonomy" id="4639"/>
    <lineage>
        <taxon>Eukaryota</taxon>
        <taxon>Viridiplantae</taxon>
        <taxon>Streptophyta</taxon>
        <taxon>Embryophyta</taxon>
        <taxon>Tracheophyta</taxon>
        <taxon>Spermatophyta</taxon>
        <taxon>Magnoliopsida</taxon>
        <taxon>Liliopsida</taxon>
        <taxon>Zingiberales</taxon>
        <taxon>Musaceae</taxon>
        <taxon>Ensete</taxon>
    </lineage>
</organism>
<evidence type="ECO:0000313" key="1">
    <source>
        <dbReference type="EMBL" id="RRT79982.1"/>
    </source>
</evidence>
<protein>
    <recommendedName>
        <fullName evidence="3">Integrase zinc-binding domain-containing protein</fullName>
    </recommendedName>
</protein>
<accession>A0A427AUQ4</accession>
<gene>
    <name evidence="1" type="ORF">B296_00022160</name>
</gene>
<dbReference type="EMBL" id="AMZH03001261">
    <property type="protein sequence ID" value="RRT79982.1"/>
    <property type="molecule type" value="Genomic_DNA"/>
</dbReference>
<evidence type="ECO:0008006" key="3">
    <source>
        <dbReference type="Google" id="ProtNLM"/>
    </source>
</evidence>
<reference evidence="1 2" key="1">
    <citation type="journal article" date="2014" name="Agronomy (Basel)">
        <title>A Draft Genome Sequence for Ensete ventricosum, the Drought-Tolerant Tree Against Hunger.</title>
        <authorList>
            <person name="Harrison J."/>
            <person name="Moore K.A."/>
            <person name="Paszkiewicz K."/>
            <person name="Jones T."/>
            <person name="Grant M."/>
            <person name="Ambacheew D."/>
            <person name="Muzemil S."/>
            <person name="Studholme D.J."/>
        </authorList>
    </citation>
    <scope>NUCLEOTIDE SEQUENCE [LARGE SCALE GENOMIC DNA]</scope>
</reference>
<evidence type="ECO:0000313" key="2">
    <source>
        <dbReference type="Proteomes" id="UP000287651"/>
    </source>
</evidence>
<name>A0A427AUQ4_ENSVE</name>
<sequence>MGDLVVRKAEISDPGHSHRKLVPRWEGLYHVLRVVRDGTYTLMTMEGKTLPRTWHMSNLKKFYV</sequence>
<dbReference type="Proteomes" id="UP000287651">
    <property type="component" value="Unassembled WGS sequence"/>
</dbReference>